<dbReference type="InterPro" id="IPR000182">
    <property type="entry name" value="GNAT_dom"/>
</dbReference>
<dbReference type="RefSeq" id="WP_140689848.1">
    <property type="nucleotide sequence ID" value="NZ_RCZG01000003.1"/>
</dbReference>
<dbReference type="Gene3D" id="3.40.630.30">
    <property type="match status" value="1"/>
</dbReference>
<feature type="domain" description="N-acetyltransferase" evidence="1">
    <location>
        <begin position="7"/>
        <end position="212"/>
    </location>
</feature>
<name>A0A502EDI3_9MYCO</name>
<gene>
    <name evidence="2" type="ORF">EAH80_09580</name>
</gene>
<reference evidence="2 3" key="1">
    <citation type="journal article" date="2019" name="Environ. Microbiol.">
        <title>Species interactions and distinct microbial communities in high Arctic permafrost affected cryosols are associated with the CH4 and CO2 gas fluxes.</title>
        <authorList>
            <person name="Altshuler I."/>
            <person name="Hamel J."/>
            <person name="Turney S."/>
            <person name="Magnuson E."/>
            <person name="Levesque R."/>
            <person name="Greer C."/>
            <person name="Whyte L.G."/>
        </authorList>
    </citation>
    <scope>NUCLEOTIDE SEQUENCE [LARGE SCALE GENOMIC DNA]</scope>
    <source>
        <strain evidence="2 3">S5.20</strain>
    </source>
</reference>
<dbReference type="Pfam" id="PF00583">
    <property type="entry name" value="Acetyltransf_1"/>
    <property type="match status" value="1"/>
</dbReference>
<dbReference type="InterPro" id="IPR016181">
    <property type="entry name" value="Acyl_CoA_acyltransferase"/>
</dbReference>
<proteinExistence type="predicted"/>
<keyword evidence="2" id="KW-0808">Transferase</keyword>
<dbReference type="PROSITE" id="PS51186">
    <property type="entry name" value="GNAT"/>
    <property type="match status" value="1"/>
</dbReference>
<dbReference type="GO" id="GO:0016747">
    <property type="term" value="F:acyltransferase activity, transferring groups other than amino-acyl groups"/>
    <property type="evidence" value="ECO:0007669"/>
    <property type="project" value="InterPro"/>
</dbReference>
<keyword evidence="3" id="KW-1185">Reference proteome</keyword>
<dbReference type="AlphaFoldDB" id="A0A502EDI3"/>
<protein>
    <submittedName>
        <fullName evidence="2">GNAT family N-acetyltransferase</fullName>
    </submittedName>
</protein>
<sequence>MQNTDQITIRGLAFNDLPAMMECEEAAWPADVRATEDQLRERLEVFPEGCFGAWKGSDLVGMTTCQLVNYQPSDGLISWSDLCADGSIRRTHQPAGNCVHFISTGVRPEVRGHRVGTLLNQARLELGRAKGADFALADTRLPGMARFLAEDPGRTAQDYLDAVLDDRVHDPVVRMYRNLGLEPLGLIASCMKSDVESAHYGLGMIYRYHRLA</sequence>
<dbReference type="SUPFAM" id="SSF55729">
    <property type="entry name" value="Acyl-CoA N-acyltransferases (Nat)"/>
    <property type="match status" value="1"/>
</dbReference>
<evidence type="ECO:0000313" key="3">
    <source>
        <dbReference type="Proteomes" id="UP000320095"/>
    </source>
</evidence>
<dbReference type="Proteomes" id="UP000320095">
    <property type="component" value="Unassembled WGS sequence"/>
</dbReference>
<dbReference type="EMBL" id="RCZG01000003">
    <property type="protein sequence ID" value="TPG35032.1"/>
    <property type="molecule type" value="Genomic_DNA"/>
</dbReference>
<comment type="caution">
    <text evidence="2">The sequence shown here is derived from an EMBL/GenBank/DDBJ whole genome shotgun (WGS) entry which is preliminary data.</text>
</comment>
<organism evidence="2 3">
    <name type="scientific">Mycolicibacterium hodleri</name>
    <dbReference type="NCBI Taxonomy" id="49897"/>
    <lineage>
        <taxon>Bacteria</taxon>
        <taxon>Bacillati</taxon>
        <taxon>Actinomycetota</taxon>
        <taxon>Actinomycetes</taxon>
        <taxon>Mycobacteriales</taxon>
        <taxon>Mycobacteriaceae</taxon>
        <taxon>Mycolicibacterium</taxon>
    </lineage>
</organism>
<accession>A0A502EDI3</accession>
<evidence type="ECO:0000313" key="2">
    <source>
        <dbReference type="EMBL" id="TPG35032.1"/>
    </source>
</evidence>
<dbReference type="OrthoDB" id="9811121at2"/>
<evidence type="ECO:0000259" key="1">
    <source>
        <dbReference type="PROSITE" id="PS51186"/>
    </source>
</evidence>